<dbReference type="Pfam" id="PF13515">
    <property type="entry name" value="FUSC_2"/>
    <property type="match status" value="1"/>
</dbReference>
<evidence type="ECO:0000256" key="6">
    <source>
        <dbReference type="ARBA" id="ARBA00043993"/>
    </source>
</evidence>
<dbReference type="InterPro" id="IPR010020">
    <property type="entry name" value="Integral_membrane_YCCS_YHJK"/>
</dbReference>
<dbReference type="RefSeq" id="WP_004901830.1">
    <property type="nucleotide sequence ID" value="NZ_BBTI01000015.1"/>
</dbReference>
<proteinExistence type="inferred from homology"/>
<feature type="transmembrane region" description="Helical" evidence="7">
    <location>
        <begin position="141"/>
        <end position="163"/>
    </location>
</feature>
<comment type="subcellular location">
    <subcellularLocation>
        <location evidence="1">Cell membrane</location>
        <topology evidence="1">Multi-pass membrane protein</topology>
    </subcellularLocation>
</comment>
<dbReference type="HOGENOM" id="CLU_013315_1_0_6"/>
<keyword evidence="11" id="KW-1185">Reference proteome</keyword>
<evidence type="ECO:0000313" key="11">
    <source>
        <dbReference type="Proteomes" id="UP000018418"/>
    </source>
</evidence>
<organism evidence="10 11">
    <name type="scientific">Acinetobacter brisouii CIP 110357</name>
    <dbReference type="NCBI Taxonomy" id="1341683"/>
    <lineage>
        <taxon>Bacteria</taxon>
        <taxon>Pseudomonadati</taxon>
        <taxon>Pseudomonadota</taxon>
        <taxon>Gammaproteobacteria</taxon>
        <taxon>Moraxellales</taxon>
        <taxon>Moraxellaceae</taxon>
        <taxon>Acinetobacter</taxon>
    </lineage>
</organism>
<sequence length="726" mass="83184">MNLGLHRIRRVTYNASLMYNFRMAIAFIGTAFVPYFLHFQLATIPLTLGVVAAGLSDIDDRFTVRILNQFYTYFGFFVAASSVQLLFPHPVFFALGLIAACIVLILLGSLGRRYSTISYGCLVVSVYAMLGVHLFDEWYMQPLLLVIGAIWYGILSTISFLLFPIRPVQVKLAQSYACLGDFLFAKSNLFDVDMTPESYRQSMIDLSMENGKLIALFNDMKTALLTRLKGDRGQKDTRRSLQYYFVAQDIHERADSAHIDYQQLADNFKHSDVLFRFQRILSLQGKACKDLSDNIIKQTPYRHSTRFKHAFENLRLSLKKLPEQYPDDPIWVNALMSLYQNLKAIDGQLRNLEAERAMSMDLSKRQDQQLKDDDLKGWVDIKVRIMQNLTPESVLFRHAIRLSIVLFFAYVFVQLTHDHIQYGYWILLTALFVSQPNFNATKRRLRLRIWGTLLGILIGLLILKFIPSTEGQLIVLILSGILFFELRSKQYAQATAFITILALINFNLDGMGTTAAFPRMIDTLIGCGFAWFGVTFIFPDWKFRRLPHSIRRAFNAQCDYLAEVVLQYRQGRNNGLDYRVKRRTAHNRDAELASLISTLATEPDFDPSQKTAAFDLLCLSHTFLSYIAALGAHREQLFDQEILTLLDSALDDIQGVLLRDEHPDLNSKNMLQTIRQRLSQNNQNDQKALIILQQLSLMFGVLEQLMTLKQNLSNEHNTDASELASL</sequence>
<feature type="domain" description="Integral membrane bound transporter" evidence="9">
    <location>
        <begin position="409"/>
        <end position="532"/>
    </location>
</feature>
<dbReference type="InterPro" id="IPR032692">
    <property type="entry name" value="YccS_N"/>
</dbReference>
<evidence type="ECO:0000256" key="1">
    <source>
        <dbReference type="ARBA" id="ARBA00004651"/>
    </source>
</evidence>
<feature type="transmembrane region" description="Helical" evidence="7">
    <location>
        <begin position="394"/>
        <end position="413"/>
    </location>
</feature>
<evidence type="ECO:0000256" key="7">
    <source>
        <dbReference type="SAM" id="Phobius"/>
    </source>
</evidence>
<feature type="transmembrane region" description="Helical" evidence="7">
    <location>
        <begin position="495"/>
        <end position="517"/>
    </location>
</feature>
<feature type="transmembrane region" description="Helical" evidence="7">
    <location>
        <begin position="447"/>
        <end position="466"/>
    </location>
</feature>
<feature type="transmembrane region" description="Helical" evidence="7">
    <location>
        <begin position="12"/>
        <end position="33"/>
    </location>
</feature>
<feature type="transmembrane region" description="Helical" evidence="7">
    <location>
        <begin position="117"/>
        <end position="135"/>
    </location>
</feature>
<reference evidence="10 11" key="1">
    <citation type="submission" date="2013-10" db="EMBL/GenBank/DDBJ databases">
        <title>The Genome Sequence of Acinetobacter brisouii CIP 110357.</title>
        <authorList>
            <consortium name="The Broad Institute Genomics Platform"/>
            <consortium name="The Broad Institute Genome Sequencing Center for Infectious Disease"/>
            <person name="Cerqueira G."/>
            <person name="Feldgarden M."/>
            <person name="Courvalin P."/>
            <person name="Grillot-Courvalin C."/>
            <person name="Clermont D."/>
            <person name="Rocha E."/>
            <person name="Yoon E.-J."/>
            <person name="Nemec A."/>
            <person name="Young S.K."/>
            <person name="Zeng Q."/>
            <person name="Gargeya S."/>
            <person name="Fitzgerald M."/>
            <person name="Abouelleil A."/>
            <person name="Alvarado L."/>
            <person name="Berlin A.M."/>
            <person name="Chapman S.B."/>
            <person name="Gainer-Dewar J."/>
            <person name="Goldberg J."/>
            <person name="Gnerre S."/>
            <person name="Griggs A."/>
            <person name="Gujja S."/>
            <person name="Hansen M."/>
            <person name="Howarth C."/>
            <person name="Imamovic A."/>
            <person name="Ireland A."/>
            <person name="Larimer J."/>
            <person name="McCowan C."/>
            <person name="Murphy C."/>
            <person name="Pearson M."/>
            <person name="Poon T.W."/>
            <person name="Priest M."/>
            <person name="Roberts A."/>
            <person name="Saif S."/>
            <person name="Shea T."/>
            <person name="Sykes S."/>
            <person name="Wortman J."/>
            <person name="Nusbaum C."/>
            <person name="Birren B."/>
        </authorList>
    </citation>
    <scope>NUCLEOTIDE SEQUENCE [LARGE SCALE GENOMIC DNA]</scope>
    <source>
        <strain evidence="10 11">CIP 110357</strain>
    </source>
</reference>
<evidence type="ECO:0000256" key="5">
    <source>
        <dbReference type="ARBA" id="ARBA00023136"/>
    </source>
</evidence>
<comment type="caution">
    <text evidence="10">The sequence shown here is derived from an EMBL/GenBank/DDBJ whole genome shotgun (WGS) entry which is preliminary data.</text>
</comment>
<feature type="transmembrane region" description="Helical" evidence="7">
    <location>
        <begin position="419"/>
        <end position="435"/>
    </location>
</feature>
<keyword evidence="2" id="KW-1003">Cell membrane</keyword>
<keyword evidence="3 7" id="KW-0812">Transmembrane</keyword>
<dbReference type="PANTHER" id="PTHR30509">
    <property type="entry name" value="P-HYDROXYBENZOIC ACID EFFLUX PUMP SUBUNIT-RELATED"/>
    <property type="match status" value="1"/>
</dbReference>
<dbReference type="EMBL" id="AYEU01000006">
    <property type="protein sequence ID" value="ESK51537.1"/>
    <property type="molecule type" value="Genomic_DNA"/>
</dbReference>
<accession>V2UNI6</accession>
<dbReference type="OrthoDB" id="8670769at2"/>
<dbReference type="PATRIC" id="fig|1341683.3.peg.2039"/>
<evidence type="ECO:0000256" key="2">
    <source>
        <dbReference type="ARBA" id="ARBA00022475"/>
    </source>
</evidence>
<dbReference type="NCBIfam" id="TIGR01666">
    <property type="entry name" value="YCCS"/>
    <property type="match status" value="1"/>
</dbReference>
<name>V2UNI6_9GAMM</name>
<dbReference type="Proteomes" id="UP000018418">
    <property type="component" value="Unassembled WGS sequence"/>
</dbReference>
<dbReference type="InterPro" id="IPR049453">
    <property type="entry name" value="Memb_transporter_dom"/>
</dbReference>
<dbReference type="Pfam" id="PF12805">
    <property type="entry name" value="FUSC-like"/>
    <property type="match status" value="1"/>
</dbReference>
<comment type="similarity">
    <text evidence="6">Belongs to the YccS/YhfK family.</text>
</comment>
<keyword evidence="4 7" id="KW-1133">Transmembrane helix</keyword>
<dbReference type="NCBIfam" id="TIGR01667">
    <property type="entry name" value="YCCS_YHFK"/>
    <property type="match status" value="1"/>
</dbReference>
<dbReference type="STRING" id="396323.VH98_06560"/>
<protein>
    <submittedName>
        <fullName evidence="10">TIGR01666 family membrane protein</fullName>
    </submittedName>
</protein>
<evidence type="ECO:0000259" key="9">
    <source>
        <dbReference type="Pfam" id="PF13515"/>
    </source>
</evidence>
<dbReference type="InterPro" id="IPR010019">
    <property type="entry name" value="Integral_membrane_YccS"/>
</dbReference>
<evidence type="ECO:0000256" key="4">
    <source>
        <dbReference type="ARBA" id="ARBA00022989"/>
    </source>
</evidence>
<feature type="transmembrane region" description="Helical" evidence="7">
    <location>
        <begin position="523"/>
        <end position="541"/>
    </location>
</feature>
<evidence type="ECO:0000256" key="3">
    <source>
        <dbReference type="ARBA" id="ARBA00022692"/>
    </source>
</evidence>
<evidence type="ECO:0000313" key="10">
    <source>
        <dbReference type="EMBL" id="ESK51537.1"/>
    </source>
</evidence>
<gene>
    <name evidence="10" type="ORF">P255_02052</name>
</gene>
<dbReference type="GO" id="GO:0005886">
    <property type="term" value="C:plasma membrane"/>
    <property type="evidence" value="ECO:0007669"/>
    <property type="project" value="UniProtKB-SubCell"/>
</dbReference>
<dbReference type="AlphaFoldDB" id="V2UNI6"/>
<evidence type="ECO:0000259" key="8">
    <source>
        <dbReference type="Pfam" id="PF12805"/>
    </source>
</evidence>
<feature type="domain" description="Integral membrane protein YccS N-terminal" evidence="8">
    <location>
        <begin position="70"/>
        <end position="349"/>
    </location>
</feature>
<keyword evidence="5 7" id="KW-0472">Membrane</keyword>
<feature type="transmembrane region" description="Helical" evidence="7">
    <location>
        <begin position="93"/>
        <end position="110"/>
    </location>
</feature>
<dbReference type="PANTHER" id="PTHR30509:SF8">
    <property type="entry name" value="INNER MEMBRANE PROTEIN YCCS"/>
    <property type="match status" value="1"/>
</dbReference>